<feature type="signal peptide" evidence="1">
    <location>
        <begin position="1"/>
        <end position="19"/>
    </location>
</feature>
<gene>
    <name evidence="2" type="ORF">FOA19_07925</name>
</gene>
<dbReference type="OrthoDB" id="1115882at2"/>
<proteinExistence type="predicted"/>
<reference evidence="2 3" key="1">
    <citation type="submission" date="2019-07" db="EMBL/GenBank/DDBJ databases">
        <title>Rufibacter sp. nov., isolated from lake sediment.</title>
        <authorList>
            <person name="Qu J.-H."/>
        </authorList>
    </citation>
    <scope>NUCLEOTIDE SEQUENCE [LARGE SCALE GENOMIC DNA]</scope>
    <source>
        <strain evidence="2 3">NBS58-1</strain>
    </source>
</reference>
<evidence type="ECO:0000256" key="1">
    <source>
        <dbReference type="SAM" id="SignalP"/>
    </source>
</evidence>
<comment type="caution">
    <text evidence="2">The sequence shown here is derived from an EMBL/GenBank/DDBJ whole genome shotgun (WGS) entry which is preliminary data.</text>
</comment>
<dbReference type="Proteomes" id="UP000324133">
    <property type="component" value="Unassembled WGS sequence"/>
</dbReference>
<evidence type="ECO:0000313" key="3">
    <source>
        <dbReference type="Proteomes" id="UP000324133"/>
    </source>
</evidence>
<accession>A0A5B6TMG9</accession>
<keyword evidence="1" id="KW-0732">Signal</keyword>
<dbReference type="EMBL" id="VKKY01000001">
    <property type="protein sequence ID" value="KAA3440567.1"/>
    <property type="molecule type" value="Genomic_DNA"/>
</dbReference>
<keyword evidence="3" id="KW-1185">Reference proteome</keyword>
<feature type="chain" id="PRO_5022731013" description="Adhesin domain-containing protein" evidence="1">
    <location>
        <begin position="20"/>
        <end position="236"/>
    </location>
</feature>
<dbReference type="AlphaFoldDB" id="A0A5B6TMG9"/>
<sequence>MKKLLLVALLLWGIGNLHAQKKTVEKTLALPTTKKVNLNLKFGNNVKVTAWDKKEAYVKVTYEINGGKLNQAMLLTFDLGKDQLNVTADLDEKLLKNSKIEGGCPEGATTTYGNYSNGKLESGVCALIDYEIFLPRDANLTLETINGDLELRGLRGTVNAKSISGFVDMDWPTQQGAAVSLKTITGEVYSDLDIALADKKQEAPMVGYQLRGKVKDGGANIKLESISNNVYFRRKK</sequence>
<name>A0A5B6TMG9_9BACT</name>
<protein>
    <recommendedName>
        <fullName evidence="4">Adhesin domain-containing protein</fullName>
    </recommendedName>
</protein>
<evidence type="ECO:0008006" key="4">
    <source>
        <dbReference type="Google" id="ProtNLM"/>
    </source>
</evidence>
<organism evidence="2 3">
    <name type="scientific">Rufibacter hautae</name>
    <dbReference type="NCBI Taxonomy" id="2595005"/>
    <lineage>
        <taxon>Bacteria</taxon>
        <taxon>Pseudomonadati</taxon>
        <taxon>Bacteroidota</taxon>
        <taxon>Cytophagia</taxon>
        <taxon>Cytophagales</taxon>
        <taxon>Hymenobacteraceae</taxon>
        <taxon>Rufibacter</taxon>
    </lineage>
</organism>
<evidence type="ECO:0000313" key="2">
    <source>
        <dbReference type="EMBL" id="KAA3440567.1"/>
    </source>
</evidence>
<dbReference type="RefSeq" id="WP_149090198.1">
    <property type="nucleotide sequence ID" value="NZ_VKKY01000001.1"/>
</dbReference>